<evidence type="ECO:0000313" key="2">
    <source>
        <dbReference type="Ensembl" id="ENSVKKP00000003549.1"/>
    </source>
</evidence>
<reference evidence="2" key="2">
    <citation type="submission" date="2025-09" db="UniProtKB">
        <authorList>
            <consortium name="Ensembl"/>
        </authorList>
    </citation>
    <scope>IDENTIFICATION</scope>
</reference>
<dbReference type="PRINTS" id="PR00081">
    <property type="entry name" value="GDHRDH"/>
</dbReference>
<proteinExistence type="inferred from homology"/>
<dbReference type="InterPro" id="IPR002347">
    <property type="entry name" value="SDR_fam"/>
</dbReference>
<dbReference type="InterPro" id="IPR051468">
    <property type="entry name" value="Fungal_SecMetab_SDRs"/>
</dbReference>
<accession>A0A8D2ITV7</accession>
<dbReference type="CDD" id="cd05325">
    <property type="entry name" value="carb_red_sniffer_like_SDR_c"/>
    <property type="match status" value="1"/>
</dbReference>
<dbReference type="GO" id="GO:0005737">
    <property type="term" value="C:cytoplasm"/>
    <property type="evidence" value="ECO:0007669"/>
    <property type="project" value="TreeGrafter"/>
</dbReference>
<sequence>MATTSFILHSVLVTGSSSGIGLGLVKQFLTLPIPPRWVFATSREMDGPKCKEIKVLLSQYQNLVLLQLDVTDLKSIRAAVEEVRKHVGERGLTLLVNGAGIMFFSSLQTENAKDMVAEYTVNTVGPLQVSQVSAFLPLLKMAAKRSLQEGLSCSKAAIVNLSSNGGSIELMPKWDKTQNVGYRCSKAALNMLTKCQSMEYPNYGILCVSLGAVPRGTNHGPGNCIVQEIINVLSTLSEVDNGTFIDWEGRRLPW</sequence>
<dbReference type="PANTHER" id="PTHR43544">
    <property type="entry name" value="SHORT-CHAIN DEHYDROGENASE/REDUCTASE"/>
    <property type="match status" value="1"/>
</dbReference>
<dbReference type="Pfam" id="PF00106">
    <property type="entry name" value="adh_short"/>
    <property type="match status" value="1"/>
</dbReference>
<dbReference type="Ensembl" id="ENSVKKT00000003648.1">
    <property type="protein sequence ID" value="ENSVKKP00000003549.1"/>
    <property type="gene ID" value="ENSVKKG00000002700.1"/>
</dbReference>
<dbReference type="InterPro" id="IPR036291">
    <property type="entry name" value="NAD(P)-bd_dom_sf"/>
</dbReference>
<comment type="similarity">
    <text evidence="1">Belongs to the short-chain dehydrogenases/reductases (SDR) family.</text>
</comment>
<name>A0A8D2ITV7_VARKO</name>
<evidence type="ECO:0000313" key="3">
    <source>
        <dbReference type="Proteomes" id="UP000694545"/>
    </source>
</evidence>
<organism evidence="2 3">
    <name type="scientific">Varanus komodoensis</name>
    <name type="common">Komodo dragon</name>
    <dbReference type="NCBI Taxonomy" id="61221"/>
    <lineage>
        <taxon>Eukaryota</taxon>
        <taxon>Metazoa</taxon>
        <taxon>Chordata</taxon>
        <taxon>Craniata</taxon>
        <taxon>Vertebrata</taxon>
        <taxon>Euteleostomi</taxon>
        <taxon>Lepidosauria</taxon>
        <taxon>Squamata</taxon>
        <taxon>Bifurcata</taxon>
        <taxon>Unidentata</taxon>
        <taxon>Episquamata</taxon>
        <taxon>Toxicofera</taxon>
        <taxon>Anguimorpha</taxon>
        <taxon>Paleoanguimorpha</taxon>
        <taxon>Varanoidea</taxon>
        <taxon>Varanidae</taxon>
        <taxon>Varanus</taxon>
    </lineage>
</organism>
<dbReference type="GO" id="GO:0016491">
    <property type="term" value="F:oxidoreductase activity"/>
    <property type="evidence" value="ECO:0007669"/>
    <property type="project" value="TreeGrafter"/>
</dbReference>
<dbReference type="Proteomes" id="UP000694545">
    <property type="component" value="Unplaced"/>
</dbReference>
<dbReference type="AlphaFoldDB" id="A0A8D2ITV7"/>
<evidence type="ECO:0000256" key="1">
    <source>
        <dbReference type="RuleBase" id="RU000363"/>
    </source>
</evidence>
<dbReference type="PRINTS" id="PR00080">
    <property type="entry name" value="SDRFAMILY"/>
</dbReference>
<protein>
    <submittedName>
        <fullName evidence="2">Uncharacterized protein</fullName>
    </submittedName>
</protein>
<reference evidence="2" key="1">
    <citation type="submission" date="2025-08" db="UniProtKB">
        <authorList>
            <consortium name="Ensembl"/>
        </authorList>
    </citation>
    <scope>IDENTIFICATION</scope>
</reference>
<dbReference type="PANTHER" id="PTHR43544:SF38">
    <property type="entry name" value="C-FACTOR-RELATED"/>
    <property type="match status" value="1"/>
</dbReference>
<keyword evidence="3" id="KW-1185">Reference proteome</keyword>
<dbReference type="Gene3D" id="3.40.50.720">
    <property type="entry name" value="NAD(P)-binding Rossmann-like Domain"/>
    <property type="match status" value="1"/>
</dbReference>
<dbReference type="SUPFAM" id="SSF51735">
    <property type="entry name" value="NAD(P)-binding Rossmann-fold domains"/>
    <property type="match status" value="1"/>
</dbReference>